<sequence>MTEGKAFSFPYTGGKIVGFHGSCKGSHLESIGAFYKPIPHTYPVKIFGPFGSQDEKSLGFGDIKGIDVCYSDFIKSITFKVDEATSSDPETNYGNGGENTFKVRLRNGEHVTSLAGYFQNANDRGTLISSLTFQTNERILGPIGREEGASEYFSLPSEAGKVTRFFGRSDGYLKSIGAQVEPYYPFESVGLFGLESGSKWDHGNQHNNVSRIIVQLDSSGERFIRSIKFEYINKNNRLPQVKTDGVTDGNESPGASPQEIKLDPDEYLTSISGYMLQSQTCGFTSLTFQTNKKTLKTIGVEKGKHFSSPATGGKIVGFYGWSGEHLNAIGARFQPISHLYPVKSIGPFGGTSGNDWDDGKFDGVKEIWVMHNPDIHYIKFLYVKFGEKDLWRVHGCLTNRAIAKLEKFSLDYPREYLTSIFGYKQEDGAIIQSLTFYTNRRKLGPFGEEEGKYFWYPSTGSRIIGFYGRCGKKLNAIGVYAEPVPQWYPFETIGPFGGFDGTPWDDGVHTDVMGFRISFDDTIHSIGIVYDNNGSFVDRSTHGGGDGPRCMELWLDYPKERLLSISVWGKESEGTYQIHNLKIFTTKNTHGPFIPRSWSNQDDWNRLTNVLSKMEKFTIPSALDGGRIVGFFGRAGPHLISIGARLESY</sequence>
<keyword evidence="2" id="KW-0430">Lectin</keyword>
<dbReference type="SMART" id="SM00915">
    <property type="entry name" value="Jacalin"/>
    <property type="match status" value="4"/>
</dbReference>
<proteinExistence type="inferred from homology"/>
<dbReference type="PROSITE" id="PS51752">
    <property type="entry name" value="JACALIN_LECTIN"/>
    <property type="match status" value="5"/>
</dbReference>
<feature type="region of interest" description="Disordered" evidence="3">
    <location>
        <begin position="240"/>
        <end position="259"/>
    </location>
</feature>
<evidence type="ECO:0000256" key="1">
    <source>
        <dbReference type="ARBA" id="ARBA00006568"/>
    </source>
</evidence>
<dbReference type="RefSeq" id="XP_048129024.1">
    <property type="nucleotide sequence ID" value="XM_048273067.1"/>
</dbReference>
<evidence type="ECO:0000256" key="3">
    <source>
        <dbReference type="SAM" id="MobiDB-lite"/>
    </source>
</evidence>
<dbReference type="InterPro" id="IPR036404">
    <property type="entry name" value="Jacalin-like_lectin_dom_sf"/>
</dbReference>
<organism evidence="5 6">
    <name type="scientific">Rhodamnia argentea</name>
    <dbReference type="NCBI Taxonomy" id="178133"/>
    <lineage>
        <taxon>Eukaryota</taxon>
        <taxon>Viridiplantae</taxon>
        <taxon>Streptophyta</taxon>
        <taxon>Embryophyta</taxon>
        <taxon>Tracheophyta</taxon>
        <taxon>Spermatophyta</taxon>
        <taxon>Magnoliopsida</taxon>
        <taxon>eudicotyledons</taxon>
        <taxon>Gunneridae</taxon>
        <taxon>Pentapetalae</taxon>
        <taxon>rosids</taxon>
        <taxon>malvids</taxon>
        <taxon>Myrtales</taxon>
        <taxon>Myrtaceae</taxon>
        <taxon>Myrtoideae</taxon>
        <taxon>Myrteae</taxon>
        <taxon>Australasian group</taxon>
        <taxon>Rhodamnia</taxon>
    </lineage>
</organism>
<dbReference type="InterPro" id="IPR033734">
    <property type="entry name" value="Jacalin-like_lectin_dom_plant"/>
</dbReference>
<comment type="similarity">
    <text evidence="1">Belongs to the jacalin lectin family.</text>
</comment>
<accession>A0ABM3GXF9</accession>
<protein>
    <submittedName>
        <fullName evidence="6">Jacalin-related lectin 16-like</fullName>
    </submittedName>
</protein>
<dbReference type="InterPro" id="IPR001229">
    <property type="entry name" value="Jacalin-like_lectin_dom"/>
</dbReference>
<dbReference type="PANTHER" id="PTHR47293:SF68">
    <property type="entry name" value="JACALIN-RELATED LECTIN 3"/>
    <property type="match status" value="1"/>
</dbReference>
<feature type="domain" description="Jacalin-type lectin" evidence="4">
    <location>
        <begin position="186"/>
        <end position="335"/>
    </location>
</feature>
<feature type="domain" description="Jacalin-type lectin" evidence="4">
    <location>
        <begin position="342"/>
        <end position="483"/>
    </location>
</feature>
<evidence type="ECO:0000313" key="5">
    <source>
        <dbReference type="Proteomes" id="UP000827889"/>
    </source>
</evidence>
<evidence type="ECO:0000259" key="4">
    <source>
        <dbReference type="PROSITE" id="PS51752"/>
    </source>
</evidence>
<name>A0ABM3GXF9_9MYRT</name>
<dbReference type="GeneID" id="115726597"/>
<dbReference type="SUPFAM" id="SSF51101">
    <property type="entry name" value="Mannose-binding lectins"/>
    <property type="match status" value="5"/>
</dbReference>
<feature type="domain" description="Jacalin-type lectin" evidence="4">
    <location>
        <begin position="44"/>
        <end position="182"/>
    </location>
</feature>
<feature type="domain" description="Jacalin-type lectin" evidence="4">
    <location>
        <begin position="1"/>
        <end position="37"/>
    </location>
</feature>
<evidence type="ECO:0000256" key="2">
    <source>
        <dbReference type="ARBA" id="ARBA00022734"/>
    </source>
</evidence>
<keyword evidence="5" id="KW-1185">Reference proteome</keyword>
<evidence type="ECO:0000313" key="6">
    <source>
        <dbReference type="RefSeq" id="XP_048129024.1"/>
    </source>
</evidence>
<gene>
    <name evidence="6" type="primary">LOC115726597</name>
</gene>
<dbReference type="PANTHER" id="PTHR47293">
    <property type="entry name" value="JACALIN-RELATED LECTIN 3"/>
    <property type="match status" value="1"/>
</dbReference>
<dbReference type="Proteomes" id="UP000827889">
    <property type="component" value="Chromosome 11"/>
</dbReference>
<dbReference type="Pfam" id="PF01419">
    <property type="entry name" value="Jacalin"/>
    <property type="match status" value="4"/>
</dbReference>
<dbReference type="Gene3D" id="2.100.10.30">
    <property type="entry name" value="Jacalin-like lectin domain"/>
    <property type="match status" value="5"/>
</dbReference>
<feature type="domain" description="Jacalin-type lectin" evidence="4">
    <location>
        <begin position="490"/>
        <end position="648"/>
    </location>
</feature>
<reference evidence="6" key="1">
    <citation type="submission" date="2025-08" db="UniProtKB">
        <authorList>
            <consortium name="RefSeq"/>
        </authorList>
    </citation>
    <scope>IDENTIFICATION</scope>
    <source>
        <tissue evidence="6">Leaf</tissue>
    </source>
</reference>
<dbReference type="CDD" id="cd09612">
    <property type="entry name" value="Jacalin"/>
    <property type="match status" value="2"/>
</dbReference>